<dbReference type="Pfam" id="PF21530">
    <property type="entry name" value="Pif1_2B_dom"/>
    <property type="match status" value="1"/>
</dbReference>
<dbReference type="Proteomes" id="UP000050741">
    <property type="component" value="Unassembled WGS sequence"/>
</dbReference>
<dbReference type="Gene3D" id="3.40.50.300">
    <property type="entry name" value="P-loop containing nucleotide triphosphate hydrolases"/>
    <property type="match status" value="1"/>
</dbReference>
<feature type="region of interest" description="Disordered" evidence="2">
    <location>
        <begin position="2113"/>
        <end position="2178"/>
    </location>
</feature>
<name>A0A183C5Q7_GLOPA</name>
<sequence>MIARGGNKGGHLSLMRNFVRELLPFKLEEQKEAAHQRGEGIGLKTPMDWPVSDNEQSAAILPLDTITLKQEWTAKFFRIHVSCRSKFTSVVTFIERCKCLYNANYITRDYSFHPKTGKRYAGTLFDSANMEVDEIAQLPLDDSFEAIVLQDLEPDGRVELSARFNALQDRPQELLALLYNRDTASLRWQKELVDRSLAYNNNISFGHIEIDRGEEEIYRIVKCNNMIQYVLWDYNPPDGSMPLLHGQLFTIPPDQAHERLGQIAADSALDGDLLIFLHDLLRKYHPLAAVYETAAETYNQMPEAERIHLRMLVVGTNRQGESQAVADTDAQPANVMLPDDSILRQIHPGRLAVENEAGSHLVAQFYIDSGQNVIPSMDYEVVLKGRKGTGKLNMKWWHREIDPALFPLLFSRGQYGYEDGIPLKLQPDEHFDKQYEQIRQGDNVLLNEAAQLGEEEEFLGSVNERKFSRRDRVSRAQLFRYMAQIRKQGEIGRVIMTDEHFRGSRQFYQKEYANCMTICRDIGKPDLLVTYTMDPDCPEILEMLPTDSNGKQQQWYDRPDIVTRLFIDKLKELEKDLTERCVMGPVKGWFYAVEHQKRGLPHVHFCLIMDWERMRAGGKIQTPEDYIDEYVCAEIPPKTEGRTKEAGLCRKLYEIITSKNIHTCTAKRCLVDGKCNKHFPKPYEYDNIYSDNAYPRYRRRPPPPDEAAAKQNPEQFGRVFEYKDRWGRTVRKDNAHVVAYNPYLSAKYRSHINVEFVAGDGCTKYICKYCMKGGDMAFVEVKKDGNTKWDYDEYHQIRLARYITSAEAAMSLWGTPLVRRSHVVDQLDVHGPAGHLVAVDQSFADEEERENAICEAAQREEERRATGEERVTQLTAYFAYNRDRSSSDGPLHLTYATCYKKLRFDLTKRRWQAYVCAAREGQKLCRLKTVAPGQLELLAIRLLLLVVEDPTCWEDLRRHAGVVYPTFLTAAQARGLLSDNELWKRTIREAFDTKKTAKKCIRWLAVFFATANLTKPTDLLEYVMEIADQWLTLPRLANTSLDAKQQYVLRSLEWFLLANGVRPCPDKRPDGTCESACEHIGLPRPEGVALSKDDYLQLAFFRDDLLYERIPEEMREGAEQHIGMKRRYDQLFNAGPNPNAEQHTLIEDIYKGVEAAQLLRRGSQSTATSTVPRLFMVTGEGGAGKTFTYNKIIAKTKAAGFNFLPMATTGIAAELLYEGQTVHKRLCRAKHIDSSTPLNVDQESHFAEMLRNIDGMIIDEISMQHRDVLEYVDRLLRFVAPTDFLKSLPFAGKAVVIGGDWKQLTPVILGGGNLDQLDASVKNSILFKHFTTRRLVANHRLQAGQQRYRDFIKRVGIGIINDNRQFIRLPVTMVERDREQLLKVIFPPELLKNPLDNWEELAGRAILCPLNRETFELNDIIMDQLETTERTYTGMTTPIVDIAGANELENAMADLNIENLARMTPPGIPEHRLRVKIGSIMMINTNVSLEEGLCNGTRVQISKLGSNILRCKILTGKHRGEEHDLHAARFLFGGDPKAPNEGLIKCERIQFPLRPGSVMTINKSQGQTLTHVGVLLDKSQCFSHGQLYTALSRVRDSANIRVCTKRADRRIRNVVMTELLDKEDLESAPEVDHNDPDDPLPDNTNIDNLKKITIVKGDITKQVAYMIVNDKRNEDDGAFLRACEPSSSEYLDALKEVLPPSSEPAPDGFVVVTPTFGKLHDNVSSPIIQGTAPIPANIQGLQACYRNALQALCDAIKAESEQLAKKIAFPCVGTKAAGFPRDIAAKAAFEAILSWLVENPLDAELIEEIRLVPFDKSDAGLYPQAHAKREKKHVTKLPQQFSNNQPCVKSSYNAKTRKLYSQLSSSSSVIACHPPMLQQQQGAMDILPSTSLCQQTDGRAFEATIEGDGNCFFSAVCTSVFGKEAHSNTTAFRQRLFGFLNLLLANQQLFPRAHFGSRQEFMQRLRRQLIDQGTLEAYAALRLTDRNWAQINDSILVALLLQRPVVVLSPNMSVNECALLGPRWNDNRCAQLMHVFFPDGQMRMITRTTPHDQLQHFTMQQELAPGQIDTREVTPSVHNTTAGIDIILDQTHIPVALTQLGDVPAQQHLATADVSQQQQEEPLEAEQTLTLPSAARPPTPSAPGGARDVLDQHESITSESESDGNEEESVPQTSTHTCGANLATEAAKLVIKLNARLLHPLRLEMEQKQQELLAAQAADAKPLLLSQPNFLKLRRQQRAAIERLQKQFNCVSEQFQLHLEEARKIEAVLKSAADPSFRFKQKKRLTEFVEETPVAVCPSVKQQCCEQIFECADHLYNTAWTFICLWYTLMQIDPDTASLECLADWRKQSGRCSSKLYRLQDAWEDNASFLEEELEKTAKFCRKFKPQKQMKTGMAGALKSSVK</sequence>
<evidence type="ECO:0000256" key="2">
    <source>
        <dbReference type="SAM" id="MobiDB-lite"/>
    </source>
</evidence>
<dbReference type="Pfam" id="PF14214">
    <property type="entry name" value="Helitron_like_N"/>
    <property type="match status" value="1"/>
</dbReference>
<protein>
    <recommendedName>
        <fullName evidence="1">ATP-dependent DNA helicase</fullName>
        <ecNumber evidence="1">5.6.2.3</ecNumber>
    </recommendedName>
</protein>
<feature type="region of interest" description="Disordered" evidence="2">
    <location>
        <begin position="1625"/>
        <end position="1644"/>
    </location>
</feature>
<dbReference type="SUPFAM" id="SSF52540">
    <property type="entry name" value="P-loop containing nucleoside triphosphate hydrolases"/>
    <property type="match status" value="2"/>
</dbReference>
<dbReference type="Gene3D" id="3.90.70.80">
    <property type="match status" value="1"/>
</dbReference>
<feature type="domain" description="Macro" evidence="3">
    <location>
        <begin position="1639"/>
        <end position="1830"/>
    </location>
</feature>
<keyword evidence="1" id="KW-0347">Helicase</keyword>
<dbReference type="Pfam" id="PF05970">
    <property type="entry name" value="PIF1"/>
    <property type="match status" value="1"/>
</dbReference>
<keyword evidence="1" id="KW-0233">DNA recombination</keyword>
<evidence type="ECO:0000313" key="5">
    <source>
        <dbReference type="WBParaSite" id="GPLIN_000820200"/>
    </source>
</evidence>
<dbReference type="InterPro" id="IPR027417">
    <property type="entry name" value="P-loop_NTPase"/>
</dbReference>
<reference evidence="5" key="3">
    <citation type="submission" date="2016-06" db="UniProtKB">
        <authorList>
            <consortium name="WormBaseParasite"/>
        </authorList>
    </citation>
    <scope>IDENTIFICATION</scope>
</reference>
<dbReference type="Pfam" id="PF01661">
    <property type="entry name" value="Macro"/>
    <property type="match status" value="1"/>
</dbReference>
<dbReference type="PANTHER" id="PTHR10492">
    <property type="match status" value="1"/>
</dbReference>
<comment type="cofactor">
    <cofactor evidence="1">
        <name>Mg(2+)</name>
        <dbReference type="ChEBI" id="CHEBI:18420"/>
    </cofactor>
</comment>
<accession>A0A183C5Q7</accession>
<dbReference type="InterPro" id="IPR025476">
    <property type="entry name" value="Helitron_helicase-like"/>
</dbReference>
<dbReference type="Gene3D" id="3.40.220.10">
    <property type="entry name" value="Leucine Aminopeptidase, subunit E, domain 1"/>
    <property type="match status" value="1"/>
</dbReference>
<dbReference type="InterPro" id="IPR010285">
    <property type="entry name" value="DNA_helicase_pif1-like_DEAD"/>
</dbReference>
<evidence type="ECO:0000259" key="3">
    <source>
        <dbReference type="PROSITE" id="PS51154"/>
    </source>
</evidence>
<dbReference type="WBParaSite" id="GPLIN_000820200">
    <property type="protein sequence ID" value="GPLIN_000820200"/>
    <property type="gene ID" value="GPLIN_000820200"/>
</dbReference>
<dbReference type="GO" id="GO:0006281">
    <property type="term" value="P:DNA repair"/>
    <property type="evidence" value="ECO:0007669"/>
    <property type="project" value="UniProtKB-KW"/>
</dbReference>
<dbReference type="InterPro" id="IPR043472">
    <property type="entry name" value="Macro_dom-like"/>
</dbReference>
<dbReference type="GO" id="GO:0006310">
    <property type="term" value="P:DNA recombination"/>
    <property type="evidence" value="ECO:0007669"/>
    <property type="project" value="UniProtKB-KW"/>
</dbReference>
<feature type="compositionally biased region" description="Low complexity" evidence="2">
    <location>
        <begin position="2116"/>
        <end position="2134"/>
    </location>
</feature>
<dbReference type="GO" id="GO:0000723">
    <property type="term" value="P:telomere maintenance"/>
    <property type="evidence" value="ECO:0007669"/>
    <property type="project" value="InterPro"/>
</dbReference>
<reference evidence="4" key="1">
    <citation type="submission" date="2013-12" db="EMBL/GenBank/DDBJ databases">
        <authorList>
            <person name="Aslett M."/>
        </authorList>
    </citation>
    <scope>NUCLEOTIDE SEQUENCE [LARGE SCALE GENOMIC DNA]</scope>
    <source>
        <strain evidence="4">Lindley</strain>
    </source>
</reference>
<dbReference type="InterPro" id="IPR002589">
    <property type="entry name" value="Macro_dom"/>
</dbReference>
<organism evidence="4 5">
    <name type="scientific">Globodera pallida</name>
    <name type="common">Potato cyst nematode worm</name>
    <name type="synonym">Heterodera pallida</name>
    <dbReference type="NCBI Taxonomy" id="36090"/>
    <lineage>
        <taxon>Eukaryota</taxon>
        <taxon>Metazoa</taxon>
        <taxon>Ecdysozoa</taxon>
        <taxon>Nematoda</taxon>
        <taxon>Chromadorea</taxon>
        <taxon>Rhabditida</taxon>
        <taxon>Tylenchina</taxon>
        <taxon>Tylenchomorpha</taxon>
        <taxon>Tylenchoidea</taxon>
        <taxon>Heteroderidae</taxon>
        <taxon>Heteroderinae</taxon>
        <taxon>Globodera</taxon>
    </lineage>
</organism>
<dbReference type="GO" id="GO:0043139">
    <property type="term" value="F:5'-3' DNA helicase activity"/>
    <property type="evidence" value="ECO:0007669"/>
    <property type="project" value="UniProtKB-EC"/>
</dbReference>
<evidence type="ECO:0000313" key="4">
    <source>
        <dbReference type="Proteomes" id="UP000050741"/>
    </source>
</evidence>
<comment type="catalytic activity">
    <reaction evidence="1">
        <text>ATP + H2O = ADP + phosphate + H(+)</text>
        <dbReference type="Rhea" id="RHEA:13065"/>
        <dbReference type="ChEBI" id="CHEBI:15377"/>
        <dbReference type="ChEBI" id="CHEBI:15378"/>
        <dbReference type="ChEBI" id="CHEBI:30616"/>
        <dbReference type="ChEBI" id="CHEBI:43474"/>
        <dbReference type="ChEBI" id="CHEBI:456216"/>
        <dbReference type="EC" id="5.6.2.3"/>
    </reaction>
</comment>
<keyword evidence="1" id="KW-0067">ATP-binding</keyword>
<keyword evidence="1" id="KW-0234">DNA repair</keyword>
<dbReference type="EC" id="5.6.2.3" evidence="1"/>
<keyword evidence="1" id="KW-0227">DNA damage</keyword>
<feature type="compositionally biased region" description="Acidic residues" evidence="2">
    <location>
        <begin position="2160"/>
        <end position="2169"/>
    </location>
</feature>
<dbReference type="PANTHER" id="PTHR10492:SF57">
    <property type="entry name" value="ATP-DEPENDENT DNA HELICASE"/>
    <property type="match status" value="1"/>
</dbReference>
<reference evidence="4" key="2">
    <citation type="submission" date="2014-05" db="EMBL/GenBank/DDBJ databases">
        <title>The genome and life-stage specific transcriptomes of Globodera pallida elucidate key aspects of plant parasitism by a cyst nematode.</title>
        <authorList>
            <person name="Cotton J.A."/>
            <person name="Lilley C.J."/>
            <person name="Jones L.M."/>
            <person name="Kikuchi T."/>
            <person name="Reid A.J."/>
            <person name="Thorpe P."/>
            <person name="Tsai I.J."/>
            <person name="Beasley H."/>
            <person name="Blok V."/>
            <person name="Cock P.J.A."/>
            <person name="Van den Akker S.E."/>
            <person name="Holroyd N."/>
            <person name="Hunt M."/>
            <person name="Mantelin S."/>
            <person name="Naghra H."/>
            <person name="Pain A."/>
            <person name="Palomares-Rius J.E."/>
            <person name="Zarowiecki M."/>
            <person name="Berriman M."/>
            <person name="Jones J.T."/>
            <person name="Urwin P.E."/>
        </authorList>
    </citation>
    <scope>NUCLEOTIDE SEQUENCE [LARGE SCALE GENOMIC DNA]</scope>
    <source>
        <strain evidence="4">Lindley</strain>
    </source>
</reference>
<dbReference type="GO" id="GO:0016887">
    <property type="term" value="F:ATP hydrolysis activity"/>
    <property type="evidence" value="ECO:0007669"/>
    <property type="project" value="RHEA"/>
</dbReference>
<dbReference type="SUPFAM" id="SSF52949">
    <property type="entry name" value="Macro domain-like"/>
    <property type="match status" value="1"/>
</dbReference>
<keyword evidence="1" id="KW-0547">Nucleotide-binding</keyword>
<comment type="similarity">
    <text evidence="1">Belongs to the helicase family.</text>
</comment>
<dbReference type="CDD" id="cd18809">
    <property type="entry name" value="SF1_C_RecD"/>
    <property type="match status" value="1"/>
</dbReference>
<dbReference type="GO" id="GO:0005524">
    <property type="term" value="F:ATP binding"/>
    <property type="evidence" value="ECO:0007669"/>
    <property type="project" value="UniProtKB-KW"/>
</dbReference>
<keyword evidence="4" id="KW-1185">Reference proteome</keyword>
<evidence type="ECO:0000256" key="1">
    <source>
        <dbReference type="RuleBase" id="RU363044"/>
    </source>
</evidence>
<dbReference type="CDD" id="cd22744">
    <property type="entry name" value="OTU"/>
    <property type="match status" value="1"/>
</dbReference>
<dbReference type="InterPro" id="IPR049163">
    <property type="entry name" value="Pif1-like_2B_dom"/>
</dbReference>
<dbReference type="PROSITE" id="PS51154">
    <property type="entry name" value="MACRO"/>
    <property type="match status" value="1"/>
</dbReference>
<keyword evidence="1" id="KW-0378">Hydrolase</keyword>
<proteinExistence type="inferred from homology"/>